<sequence length="149" mass="17099">MYEAEGPRHDHCAAFDCRLRFFVPRFSAGQVVPQHALVAFDRVNRADHAFRREEYISYRAVGHEQPRHAVKAFGSAFVLHDEGFQRLCLVQLSGEHLIRLCADGARDEFHLVVFSGASAVFNISTERRAERERNEKRGNDRLCDPPFSQ</sequence>
<organism evidence="2">
    <name type="scientific">bioreactor metagenome</name>
    <dbReference type="NCBI Taxonomy" id="1076179"/>
    <lineage>
        <taxon>unclassified sequences</taxon>
        <taxon>metagenomes</taxon>
        <taxon>ecological metagenomes</taxon>
    </lineage>
</organism>
<dbReference type="EMBL" id="VSSQ01031396">
    <property type="protein sequence ID" value="MPM82263.1"/>
    <property type="molecule type" value="Genomic_DNA"/>
</dbReference>
<evidence type="ECO:0000256" key="1">
    <source>
        <dbReference type="SAM" id="MobiDB-lite"/>
    </source>
</evidence>
<reference evidence="2" key="1">
    <citation type="submission" date="2019-08" db="EMBL/GenBank/DDBJ databases">
        <authorList>
            <person name="Kucharzyk K."/>
            <person name="Murdoch R.W."/>
            <person name="Higgins S."/>
            <person name="Loffler F."/>
        </authorList>
    </citation>
    <scope>NUCLEOTIDE SEQUENCE</scope>
</reference>
<proteinExistence type="predicted"/>
<evidence type="ECO:0000313" key="2">
    <source>
        <dbReference type="EMBL" id="MPM82263.1"/>
    </source>
</evidence>
<feature type="compositionally biased region" description="Basic and acidic residues" evidence="1">
    <location>
        <begin position="130"/>
        <end position="143"/>
    </location>
</feature>
<dbReference type="AlphaFoldDB" id="A0A645CZH5"/>
<accession>A0A645CZH5</accession>
<comment type="caution">
    <text evidence="2">The sequence shown here is derived from an EMBL/GenBank/DDBJ whole genome shotgun (WGS) entry which is preliminary data.</text>
</comment>
<protein>
    <submittedName>
        <fullName evidence="2">Uncharacterized protein</fullName>
    </submittedName>
</protein>
<feature type="region of interest" description="Disordered" evidence="1">
    <location>
        <begin position="130"/>
        <end position="149"/>
    </location>
</feature>
<gene>
    <name evidence="2" type="ORF">SDC9_129324</name>
</gene>
<name>A0A645CZH5_9ZZZZ</name>